<keyword evidence="5" id="KW-0354">Hemolysis</keyword>
<evidence type="ECO:0000256" key="12">
    <source>
        <dbReference type="ARBA" id="ARBA00072252"/>
    </source>
</evidence>
<dbReference type="InterPro" id="IPR003593">
    <property type="entry name" value="AAA+_ATPase"/>
</dbReference>
<dbReference type="Pfam" id="PF00005">
    <property type="entry name" value="ABC_tran"/>
    <property type="match status" value="1"/>
</dbReference>
<keyword evidence="8 13" id="KW-1133">Transmembrane helix</keyword>
<dbReference type="GO" id="GO:0034040">
    <property type="term" value="F:ATPase-coupled lipid transmembrane transporter activity"/>
    <property type="evidence" value="ECO:0007669"/>
    <property type="project" value="TreeGrafter"/>
</dbReference>
<evidence type="ECO:0000256" key="5">
    <source>
        <dbReference type="ARBA" id="ARBA00022735"/>
    </source>
</evidence>
<dbReference type="PANTHER" id="PTHR24221:SF248">
    <property type="entry name" value="ABC TRANSPORTER TRANSMEMBRANE REGION"/>
    <property type="match status" value="1"/>
</dbReference>
<feature type="domain" description="ABC transmembrane type-1" evidence="15">
    <location>
        <begin position="175"/>
        <end position="453"/>
    </location>
</feature>
<dbReference type="PROSITE" id="PS50990">
    <property type="entry name" value="PEPTIDASE_C39"/>
    <property type="match status" value="1"/>
</dbReference>
<dbReference type="InterPro" id="IPR011527">
    <property type="entry name" value="ABC1_TM_dom"/>
</dbReference>
<dbReference type="InterPro" id="IPR039421">
    <property type="entry name" value="Type_1_exporter"/>
</dbReference>
<organism evidence="17 18">
    <name type="scientific">Azospira restricta</name>
    <dbReference type="NCBI Taxonomy" id="404405"/>
    <lineage>
        <taxon>Bacteria</taxon>
        <taxon>Pseudomonadati</taxon>
        <taxon>Pseudomonadota</taxon>
        <taxon>Betaproteobacteria</taxon>
        <taxon>Rhodocyclales</taxon>
        <taxon>Rhodocyclaceae</taxon>
        <taxon>Azospira</taxon>
    </lineage>
</organism>
<keyword evidence="6" id="KW-0547">Nucleotide-binding</keyword>
<dbReference type="PROSITE" id="PS00211">
    <property type="entry name" value="ABC_TRANSPORTER_1"/>
    <property type="match status" value="1"/>
</dbReference>
<dbReference type="InterPro" id="IPR027417">
    <property type="entry name" value="P-loop_NTPase"/>
</dbReference>
<evidence type="ECO:0000256" key="2">
    <source>
        <dbReference type="ARBA" id="ARBA00022448"/>
    </source>
</evidence>
<dbReference type="InterPro" id="IPR017871">
    <property type="entry name" value="ABC_transporter-like_CS"/>
</dbReference>
<evidence type="ECO:0000256" key="7">
    <source>
        <dbReference type="ARBA" id="ARBA00022840"/>
    </source>
</evidence>
<comment type="similarity">
    <text evidence="11">Belongs to the ABC transporter superfamily. Cyclolysin exporter (TC 3.A.1.109.2) family.</text>
</comment>
<evidence type="ECO:0000259" key="16">
    <source>
        <dbReference type="PROSITE" id="PS50990"/>
    </source>
</evidence>
<dbReference type="PROSITE" id="PS50929">
    <property type="entry name" value="ABC_TM1F"/>
    <property type="match status" value="1"/>
</dbReference>
<dbReference type="KEGG" id="ares:IWH25_14255"/>
<evidence type="ECO:0000313" key="18">
    <source>
        <dbReference type="Proteomes" id="UP000663444"/>
    </source>
</evidence>
<feature type="transmembrane region" description="Helical" evidence="13">
    <location>
        <begin position="175"/>
        <end position="197"/>
    </location>
</feature>
<evidence type="ECO:0000313" key="17">
    <source>
        <dbReference type="EMBL" id="QRJ62910.1"/>
    </source>
</evidence>
<dbReference type="GO" id="GO:0140359">
    <property type="term" value="F:ABC-type transporter activity"/>
    <property type="evidence" value="ECO:0007669"/>
    <property type="project" value="InterPro"/>
</dbReference>
<keyword evidence="5" id="KW-0204">Cytolysis</keyword>
<proteinExistence type="inferred from homology"/>
<evidence type="ECO:0000256" key="3">
    <source>
        <dbReference type="ARBA" id="ARBA00022475"/>
    </source>
</evidence>
<reference evidence="17" key="1">
    <citation type="submission" date="2020-11" db="EMBL/GenBank/DDBJ databases">
        <title>Azospira restricta DSM 18626 genome sequence.</title>
        <authorList>
            <person name="Moe W.M."/>
        </authorList>
    </citation>
    <scope>NUCLEOTIDE SEQUENCE</scope>
    <source>
        <strain evidence="17">DSM 18626</strain>
    </source>
</reference>
<dbReference type="GO" id="GO:0006508">
    <property type="term" value="P:proteolysis"/>
    <property type="evidence" value="ECO:0007669"/>
    <property type="project" value="InterPro"/>
</dbReference>
<evidence type="ECO:0000256" key="9">
    <source>
        <dbReference type="ARBA" id="ARBA00023136"/>
    </source>
</evidence>
<keyword evidence="3" id="KW-1003">Cell membrane</keyword>
<dbReference type="SUPFAM" id="SSF90123">
    <property type="entry name" value="ABC transporter transmembrane region"/>
    <property type="match status" value="1"/>
</dbReference>
<protein>
    <recommendedName>
        <fullName evidence="12">Cyclolysin secretion/processing ATP-binding protein CyaB</fullName>
    </recommendedName>
</protein>
<dbReference type="Proteomes" id="UP000663444">
    <property type="component" value="Chromosome"/>
</dbReference>
<keyword evidence="2" id="KW-0813">Transport</keyword>
<dbReference type="GO" id="GO:0008233">
    <property type="term" value="F:peptidase activity"/>
    <property type="evidence" value="ECO:0007669"/>
    <property type="project" value="InterPro"/>
</dbReference>
<dbReference type="GO" id="GO:0016887">
    <property type="term" value="F:ATP hydrolysis activity"/>
    <property type="evidence" value="ECO:0007669"/>
    <property type="project" value="InterPro"/>
</dbReference>
<dbReference type="FunFam" id="3.40.50.300:FF:000299">
    <property type="entry name" value="ABC transporter ATP-binding protein/permease"/>
    <property type="match status" value="1"/>
</dbReference>
<dbReference type="EMBL" id="CP064781">
    <property type="protein sequence ID" value="QRJ62910.1"/>
    <property type="molecule type" value="Genomic_DNA"/>
</dbReference>
<dbReference type="InterPro" id="IPR003439">
    <property type="entry name" value="ABC_transporter-like_ATP-bd"/>
</dbReference>
<name>A0A974PWX6_9RHOO</name>
<evidence type="ECO:0000256" key="13">
    <source>
        <dbReference type="SAM" id="Phobius"/>
    </source>
</evidence>
<dbReference type="SMART" id="SM00382">
    <property type="entry name" value="AAA"/>
    <property type="match status" value="1"/>
</dbReference>
<comment type="subcellular location">
    <subcellularLocation>
        <location evidence="1">Cell membrane</location>
        <topology evidence="1">Multi-pass membrane protein</topology>
    </subcellularLocation>
</comment>
<keyword evidence="7" id="KW-0067">ATP-binding</keyword>
<dbReference type="GO" id="GO:0005524">
    <property type="term" value="F:ATP binding"/>
    <property type="evidence" value="ECO:0007669"/>
    <property type="project" value="UniProtKB-KW"/>
</dbReference>
<feature type="transmembrane region" description="Helical" evidence="13">
    <location>
        <begin position="209"/>
        <end position="226"/>
    </location>
</feature>
<dbReference type="Gene3D" id="1.20.1560.10">
    <property type="entry name" value="ABC transporter type 1, transmembrane domain"/>
    <property type="match status" value="1"/>
</dbReference>
<feature type="transmembrane region" description="Helical" evidence="13">
    <location>
        <begin position="281"/>
        <end position="303"/>
    </location>
</feature>
<evidence type="ECO:0000256" key="11">
    <source>
        <dbReference type="ARBA" id="ARBA00061173"/>
    </source>
</evidence>
<keyword evidence="18" id="KW-1185">Reference proteome</keyword>
<dbReference type="InterPro" id="IPR017750">
    <property type="entry name" value="ATPase_T1SS"/>
</dbReference>
<evidence type="ECO:0000256" key="4">
    <source>
        <dbReference type="ARBA" id="ARBA00022692"/>
    </source>
</evidence>
<dbReference type="SUPFAM" id="SSF52540">
    <property type="entry name" value="P-loop containing nucleoside triphosphate hydrolases"/>
    <property type="match status" value="1"/>
</dbReference>
<dbReference type="Gene3D" id="3.40.50.300">
    <property type="entry name" value="P-loop containing nucleotide triphosphate hydrolases"/>
    <property type="match status" value="1"/>
</dbReference>
<dbReference type="Gene3D" id="3.90.70.10">
    <property type="entry name" value="Cysteine proteinases"/>
    <property type="match status" value="1"/>
</dbReference>
<feature type="transmembrane region" description="Helical" evidence="13">
    <location>
        <begin position="309"/>
        <end position="328"/>
    </location>
</feature>
<dbReference type="CDD" id="cd03245">
    <property type="entry name" value="ABCC_bacteriocin_exporters"/>
    <property type="match status" value="1"/>
</dbReference>
<dbReference type="InterPro" id="IPR005074">
    <property type="entry name" value="Peptidase_C39"/>
</dbReference>
<dbReference type="CDD" id="cd02421">
    <property type="entry name" value="Peptidase_C39_likeD"/>
    <property type="match status" value="1"/>
</dbReference>
<feature type="domain" description="ABC transporter" evidence="14">
    <location>
        <begin position="487"/>
        <end position="721"/>
    </location>
</feature>
<dbReference type="RefSeq" id="WP_203386440.1">
    <property type="nucleotide sequence ID" value="NZ_CP064781.1"/>
</dbReference>
<evidence type="ECO:0000256" key="10">
    <source>
        <dbReference type="ARBA" id="ARBA00055355"/>
    </source>
</evidence>
<keyword evidence="9 13" id="KW-0472">Membrane</keyword>
<dbReference type="Pfam" id="PF00664">
    <property type="entry name" value="ABC_membrane"/>
    <property type="match status" value="1"/>
</dbReference>
<evidence type="ECO:0000256" key="8">
    <source>
        <dbReference type="ARBA" id="ARBA00022989"/>
    </source>
</evidence>
<gene>
    <name evidence="17" type="ORF">IWH25_14255</name>
</gene>
<feature type="domain" description="Peptidase C39" evidence="16">
    <location>
        <begin position="15"/>
        <end position="139"/>
    </location>
</feature>
<dbReference type="PROSITE" id="PS50893">
    <property type="entry name" value="ABC_TRANSPORTER_2"/>
    <property type="match status" value="1"/>
</dbReference>
<feature type="transmembrane region" description="Helical" evidence="13">
    <location>
        <begin position="398"/>
        <end position="418"/>
    </location>
</feature>
<dbReference type="InterPro" id="IPR036640">
    <property type="entry name" value="ABC1_TM_sf"/>
</dbReference>
<comment type="function">
    <text evidence="10">Involved in the export of calmodulin-sensitive adenylate cyclase-hemolysin (cyclolysin).</text>
</comment>
<evidence type="ECO:0000259" key="14">
    <source>
        <dbReference type="PROSITE" id="PS50893"/>
    </source>
</evidence>
<evidence type="ECO:0000256" key="1">
    <source>
        <dbReference type="ARBA" id="ARBA00004651"/>
    </source>
</evidence>
<evidence type="ECO:0000259" key="15">
    <source>
        <dbReference type="PROSITE" id="PS50929"/>
    </source>
</evidence>
<dbReference type="CDD" id="cd18587">
    <property type="entry name" value="ABC_6TM_LapB_like"/>
    <property type="match status" value="1"/>
</dbReference>
<dbReference type="NCBIfam" id="TIGR03375">
    <property type="entry name" value="type_I_sec_LssB"/>
    <property type="match status" value="1"/>
</dbReference>
<sequence length="721" mass="79094">MDTVSGTAEKWEVPRSAIFPHDPLADCLAILTRYYQQPFSTETLVSGLPLVDGRLTPELFVRAAARAGMSARVMLRGLDDISPSTLPALLLLKSRGACVALRCSEDRSSWTLLQPESGGEVVMSADKLAALYDGSVIYVKPGFKYAEEAAHAAVPKPQHWFWGVLRYAYPIYGEVLVASFLINVFALLTPLFIMNVYDRVVPNEAYETLWTLAIGLFIAYCFDFVMRGLRGYFLDLAGKQIDVILLSSIFERILALRSAVRPRSIGSLANHLHEFEGFRDLMTAASISTLIDVPFAVLFLLIIWWVGGWVVVVPLVLIPVAIAIGVLLQPTLSDLVRKVMQATTQKQAMLIETLGGVDTLKSLGAEGYFQRKWEQAVGEIGERGLSSKLLSAVITNQAAFLQNLAVVLVVIVGVYQIGERNVSVGGLIACTLLVTRAMMPFSQIAALMTRMYQVKVALQGIDAMMKMPVERPAGKSFVRRAGFEGNIEFRGVSFSYPGQEIGALDNVSFRVKAGERVGIIGRVGSGKTTIEKLILGLYQPGSGSVWIDGIDLQQMDPVDIRYNIGYVPQDVFLFSGSVRENLMLGGLFVDDEAMLRAAEIGGVMDIVRRHPKGLDMQIGERGESLSGGQRQAIAIARALMRDPPLLLLDEPTNSLDNRSEELFKARLEKHLSARHTMILVTHRASMLSLVDRLIVLDSGRIVADGEKKHVLEALSGGKIRV</sequence>
<dbReference type="GO" id="GO:0005886">
    <property type="term" value="C:plasma membrane"/>
    <property type="evidence" value="ECO:0007669"/>
    <property type="project" value="UniProtKB-SubCell"/>
</dbReference>
<dbReference type="AlphaFoldDB" id="A0A974PWX6"/>
<dbReference type="PANTHER" id="PTHR24221">
    <property type="entry name" value="ATP-BINDING CASSETTE SUB-FAMILY B"/>
    <property type="match status" value="1"/>
</dbReference>
<evidence type="ECO:0000256" key="6">
    <source>
        <dbReference type="ARBA" id="ARBA00022741"/>
    </source>
</evidence>
<dbReference type="GO" id="GO:0031640">
    <property type="term" value="P:killing of cells of another organism"/>
    <property type="evidence" value="ECO:0007669"/>
    <property type="project" value="UniProtKB-KW"/>
</dbReference>
<accession>A0A974PWX6</accession>
<keyword evidence="4 13" id="KW-0812">Transmembrane</keyword>
<feature type="transmembrane region" description="Helical" evidence="13">
    <location>
        <begin position="424"/>
        <end position="448"/>
    </location>
</feature>